<dbReference type="BioCyc" id="CORYNE:G18NG-11443-MONOMER"/>
<feature type="compositionally biased region" description="Acidic residues" evidence="2">
    <location>
        <begin position="43"/>
        <end position="57"/>
    </location>
</feature>
<feature type="compositionally biased region" description="Basic and acidic residues" evidence="2">
    <location>
        <begin position="95"/>
        <end position="105"/>
    </location>
</feature>
<gene>
    <name evidence="3" type="ordered locus">Cgl1851</name>
</gene>
<dbReference type="EMBL" id="BA000036">
    <property type="protein sequence ID" value="BAB99244.1"/>
    <property type="molecule type" value="Genomic_DNA"/>
</dbReference>
<evidence type="ECO:0000256" key="1">
    <source>
        <dbReference type="SAM" id="Coils"/>
    </source>
</evidence>
<feature type="region of interest" description="Disordered" evidence="2">
    <location>
        <begin position="29"/>
        <end position="135"/>
    </location>
</feature>
<dbReference type="RefSeq" id="WP_011014694.1">
    <property type="nucleotide sequence ID" value="NC_003450.3"/>
</dbReference>
<dbReference type="KEGG" id="cgl:Cgl1851"/>
<dbReference type="PATRIC" id="fig|196627.13.peg.1786"/>
<accession>Q8NPG2</accession>
<feature type="compositionally biased region" description="Polar residues" evidence="2">
    <location>
        <begin position="84"/>
        <end position="94"/>
    </location>
</feature>
<feature type="coiled-coil region" evidence="1">
    <location>
        <begin position="351"/>
        <end position="378"/>
    </location>
</feature>
<dbReference type="HOGENOM" id="CLU_703419_0_0_11"/>
<evidence type="ECO:0000313" key="3">
    <source>
        <dbReference type="EMBL" id="BAB99244.1"/>
    </source>
</evidence>
<keyword evidence="1" id="KW-0175">Coiled coil</keyword>
<proteinExistence type="predicted"/>
<evidence type="ECO:0000256" key="2">
    <source>
        <dbReference type="SAM" id="MobiDB-lite"/>
    </source>
</evidence>
<protein>
    <submittedName>
        <fullName evidence="3">Uncharacterized protein</fullName>
    </submittedName>
</protein>
<dbReference type="OrthoDB" id="9956379at2"/>
<dbReference type="AlphaFoldDB" id="Q8NPG2"/>
<feature type="coiled-coil region" evidence="1">
    <location>
        <begin position="2"/>
        <end position="29"/>
    </location>
</feature>
<reference evidence="4" key="1">
    <citation type="journal article" date="2003" name="Appl. Microbiol. Biotechnol.">
        <title>The Corynebacterium glutamicum genome: features and impacts on biotechnological processes.</title>
        <authorList>
            <person name="Ikeda M."/>
            <person name="Nakagawa S."/>
        </authorList>
    </citation>
    <scope>NUCLEOTIDE SEQUENCE [LARGE SCALE GENOMIC DNA]</scope>
    <source>
        <strain evidence="4">ATCC 13032 / DSM 20300 / BCRC 11384 / JCM 1318 / LMG 3730 / NCIMB 10025</strain>
    </source>
</reference>
<dbReference type="Proteomes" id="UP000000582">
    <property type="component" value="Chromosome"/>
</dbReference>
<evidence type="ECO:0000313" key="4">
    <source>
        <dbReference type="Proteomes" id="UP000000582"/>
    </source>
</evidence>
<sequence>MNEQEREALEDAALEEAALADELAALEAEAGVQGSVEPYDYAADLDDEDEFDEDPFAQDEPRDAGPLGELSSDNHVSEAVAEDTGTSTEESAQEGSHEESVDNPRDFTGTATAVRSFRPRLPVPNALRPGPPIRTQPAVNTDIDDGGQENTAGATAADVGAGVFFGTHFELAFGQVDVHRHIRHEQAMRDGHQDLSVFVGADGAIMLEELKNRYQRPPENEPHDDDVTEMIKTTEETEKENVEMDQDIAVVDNVDEQVVVTPAHDADSVAVVAEQVVASEPTPEPVPKVEHVEMSVDLAGETITPIDQAIRSFMQLNGIEHSVVLRRLGLMTQVAHNKELDEVYAKALAEGESHAQQQHELEAENERLKKEVDALAAELSAALMGEGGGDHD</sequence>
<name>Q8NPG2_CORGL</name>
<keyword evidence="4" id="KW-1185">Reference proteome</keyword>
<organism evidence="3 4">
    <name type="scientific">Corynebacterium glutamicum (strain ATCC 13032 / DSM 20300 / JCM 1318 / BCRC 11384 / CCUG 27702 / LMG 3730 / NBRC 12168 / NCIMB 10025 / NRRL B-2784 / 534)</name>
    <dbReference type="NCBI Taxonomy" id="196627"/>
    <lineage>
        <taxon>Bacteria</taxon>
        <taxon>Bacillati</taxon>
        <taxon>Actinomycetota</taxon>
        <taxon>Actinomycetes</taxon>
        <taxon>Mycobacteriales</taxon>
        <taxon>Corynebacteriaceae</taxon>
        <taxon>Corynebacterium</taxon>
    </lineage>
</organism>
<dbReference type="GeneID" id="1019809"/>